<dbReference type="InterPro" id="IPR029071">
    <property type="entry name" value="Ubiquitin-like_domsf"/>
</dbReference>
<reference evidence="3" key="1">
    <citation type="submission" date="2021-02" db="EMBL/GenBank/DDBJ databases">
        <authorList>
            <person name="Nowell W R."/>
        </authorList>
    </citation>
    <scope>NUCLEOTIDE SEQUENCE</scope>
</reference>
<protein>
    <recommendedName>
        <fullName evidence="1">TUG ubiquitin-like domain-containing protein</fullName>
    </recommendedName>
</protein>
<evidence type="ECO:0000313" key="2">
    <source>
        <dbReference type="EMBL" id="CAF0817832.1"/>
    </source>
</evidence>
<evidence type="ECO:0000313" key="4">
    <source>
        <dbReference type="Proteomes" id="UP000663828"/>
    </source>
</evidence>
<dbReference type="GO" id="GO:0042593">
    <property type="term" value="P:glucose homeostasis"/>
    <property type="evidence" value="ECO:0007669"/>
    <property type="project" value="TreeGrafter"/>
</dbReference>
<dbReference type="OrthoDB" id="440781at2759"/>
<dbReference type="InterPro" id="IPR021569">
    <property type="entry name" value="TUG-UBL1"/>
</dbReference>
<dbReference type="EMBL" id="CAJNOJ010000016">
    <property type="protein sequence ID" value="CAF0817832.1"/>
    <property type="molecule type" value="Genomic_DNA"/>
</dbReference>
<dbReference type="GO" id="GO:0005634">
    <property type="term" value="C:nucleus"/>
    <property type="evidence" value="ECO:0007669"/>
    <property type="project" value="TreeGrafter"/>
</dbReference>
<keyword evidence="4" id="KW-1185">Reference proteome</keyword>
<dbReference type="CDD" id="cd16105">
    <property type="entry name" value="Ubl_ASPSCR1_like"/>
    <property type="match status" value="1"/>
</dbReference>
<dbReference type="CDD" id="cd17075">
    <property type="entry name" value="UBX1_UBXN9"/>
    <property type="match status" value="1"/>
</dbReference>
<dbReference type="Proteomes" id="UP000663828">
    <property type="component" value="Unassembled WGS sequence"/>
</dbReference>
<dbReference type="Proteomes" id="UP000663852">
    <property type="component" value="Unassembled WGS sequence"/>
</dbReference>
<dbReference type="Gene3D" id="3.10.20.90">
    <property type="entry name" value="Phosphatidylinositol 3-kinase Catalytic Subunit, Chain A, domain 1"/>
    <property type="match status" value="2"/>
</dbReference>
<dbReference type="PANTHER" id="PTHR46467">
    <property type="entry name" value="TETHER CONTAINING UBX DOMAIN FOR GLUT4"/>
    <property type="match status" value="1"/>
</dbReference>
<dbReference type="InterPro" id="IPR059238">
    <property type="entry name" value="UBX1_UBXN9"/>
</dbReference>
<accession>A0A816ANL0</accession>
<sequence>MAKAAITILCPSGHRRKANMTPNSNLLQVLEDMCHQENLDSFEWGITHQRKKCDLTIPWRLAGIPTNALLEMYKLEERRPMSDVTIQLQLSDNSRHTGSFQPSITLREMLEQYRCQPNSLVAVFDNSMNNDGQLHPVCSYMSEEIIGDYALSNTTIRELGLTSGAAVIRYNHRAVNEEDLKKINSRIDEKLARRHRQSQPQPQTTEFIPAAPLPPAQAATTISAPQYPVIDTSVTSFRNDEYSIFRDIPASRPVPTTTQQQQPRTLAEALGINISLDQPSVFEQHQSLQSQPNFSNFKFPEATKGQNLFQNELSDNNSHPQNSKSCDRHAMAYDLTKVPPTSANRTEDLPDSFFELTPDDLRSVLNSLRQQSEEENALETRSMREQAQSARANSYQHIAIRFVVNSSLVLQGLFYPQETVANLLEFVRANLICPHLNQAEFYLYTSPPRVVLSNLTKSLSSYDLIPAAYVYLGHRKVSPLVVELASNVPVGTIDEANQLVAKYVFNRSQALDAEDANATNRPVKRNTPMNNMDDKQIRDKFSKFLPGKK</sequence>
<dbReference type="GO" id="GO:0005737">
    <property type="term" value="C:cytoplasm"/>
    <property type="evidence" value="ECO:0007669"/>
    <property type="project" value="TreeGrafter"/>
</dbReference>
<dbReference type="EMBL" id="CAJNOR010006628">
    <property type="protein sequence ID" value="CAF1599900.1"/>
    <property type="molecule type" value="Genomic_DNA"/>
</dbReference>
<dbReference type="SUPFAM" id="SSF54236">
    <property type="entry name" value="Ubiquitin-like"/>
    <property type="match status" value="2"/>
</dbReference>
<name>A0A816ANL0_ADIRI</name>
<evidence type="ECO:0000259" key="1">
    <source>
        <dbReference type="Pfam" id="PF11470"/>
    </source>
</evidence>
<feature type="domain" description="TUG ubiquitin-like" evidence="1">
    <location>
        <begin position="10"/>
        <end position="72"/>
    </location>
</feature>
<dbReference type="GO" id="GO:0012506">
    <property type="term" value="C:vesicle membrane"/>
    <property type="evidence" value="ECO:0007669"/>
    <property type="project" value="TreeGrafter"/>
</dbReference>
<gene>
    <name evidence="2" type="ORF">EDS130_LOCUS5690</name>
    <name evidence="3" type="ORF">XAT740_LOCUS47575</name>
</gene>
<organism evidence="3 4">
    <name type="scientific">Adineta ricciae</name>
    <name type="common">Rotifer</name>
    <dbReference type="NCBI Taxonomy" id="249248"/>
    <lineage>
        <taxon>Eukaryota</taxon>
        <taxon>Metazoa</taxon>
        <taxon>Spiralia</taxon>
        <taxon>Gnathifera</taxon>
        <taxon>Rotifera</taxon>
        <taxon>Eurotatoria</taxon>
        <taxon>Bdelloidea</taxon>
        <taxon>Adinetida</taxon>
        <taxon>Adinetidae</taxon>
        <taxon>Adineta</taxon>
    </lineage>
</organism>
<comment type="caution">
    <text evidence="3">The sequence shown here is derived from an EMBL/GenBank/DDBJ whole genome shotgun (WGS) entry which is preliminary data.</text>
</comment>
<dbReference type="Pfam" id="PF11470">
    <property type="entry name" value="TUG-UBL1"/>
    <property type="match status" value="1"/>
</dbReference>
<proteinExistence type="predicted"/>
<dbReference type="AlphaFoldDB" id="A0A816ANL0"/>
<evidence type="ECO:0000313" key="3">
    <source>
        <dbReference type="EMBL" id="CAF1599900.1"/>
    </source>
</evidence>
<dbReference type="GO" id="GO:0006886">
    <property type="term" value="P:intracellular protein transport"/>
    <property type="evidence" value="ECO:0007669"/>
    <property type="project" value="TreeGrafter"/>
</dbReference>
<dbReference type="PANTHER" id="PTHR46467:SF1">
    <property type="entry name" value="TETHER CONTAINING UBX DOMAIN FOR GLUT4"/>
    <property type="match status" value="1"/>
</dbReference>